<evidence type="ECO:0000256" key="1">
    <source>
        <dbReference type="PROSITE-ProRule" id="PRU00024"/>
    </source>
</evidence>
<sequence length="1183" mass="135757">MTISQIQQHRRFRLQGSSHSRHLPNISRVDANDSVFDRVDEYDGQVKISQDEVQTSSRPGRGCRQSLPTSATINTPRSFHSESEKDLLTMINEVFQQSNDGSSNAVSGSNPQHGKDYRIQLLLHLTAAVTRRVNGSSGISNWLPDVPSLKLQSINIDYCCEKWLHTVTKRKSNHYRNLAYKVLPDNVPLEEKEWNLSAWTLILTDKCCDSLSRRLNTKNVVELNLSGANRLSDDGLRCLTYKMHSLEKISLENAYQITDEGIDQLVNDCSNVRNLNLAGCLGLSGNGFAILGQHLKQLHTLKLAGNVEITSWAFMKIFQGCTLLEHVDVSYCILITDQELKFLADSCTSLKYLNIQACRQISDVGILSLTKGSGTLEQLFMSRNELVGRITDVSLLAIAEGCPRLKAIDVSGCEMITDVGISWLAKGCRELDSVYFVNCCKITNNSMRYLSEECKQLKVVVIKNDRKISDVGLRYLATNCNHLETINASGLALLTDGVDRNFGFEGIQSLGHEACRSSLLKLNLHGCFRVSKVALKSIASMVNLKSLTLSNCKSLCVDSLICIFRKCIHLVYLSFAGCGDCISDSVLIAIGENLSQLKFVDASDCPKLTRSALKGLSLCKHLEQLNISGCKRICDEAILGLGEGHFEPGIVELHLNRCPKLSNIAVTWITDSFIDASGVVSIRTLALKGTKISYKTLQGVEMLFPYSTMKSNGGYHGFLSLSRAKNCHTINAHFKKSRSIAKIQAVLRANKVRLRLRDVRLNRKKIQKAILIQNTWRIYCSKNLCEDLRKRKADHRRKAIIIQRNARCFLAKLLLSRLRFQTWKRIAPIEATKIQACYRRFRAIILVKSLYQKKLQREELEERSIITIQTALRSFRARQALHTLKLDFLSLQESMRKACIRIQCKWRSELAWRDSCRIRLELFNKKRAQHRAAKTLTRLFRRILFCELIQSRVELKRISIRAASLLQRWFRNILELREVKRLEQLQRHEELQSASTLIQCHVRKWQAKYIFRKKKRAKELKEKQRIDAASSISGLCRILLAKKQMKELQERRKIQLEWIHQLRSKSATELSSWWRGCKGRKRVLEMQKAQQNHWKEMWSQEDQRPFYYNKKTKESTWTKPKELLNLEPRPLCSNCEIYDAQLHCKNCCEYFCLFCFKTIHFNGKRKAHDAYTLYDYWNNRIAP</sequence>
<keyword evidence="6" id="KW-1185">Reference proteome</keyword>
<dbReference type="Pfam" id="PF00612">
    <property type="entry name" value="IQ"/>
    <property type="match status" value="1"/>
</dbReference>
<feature type="region of interest" description="Disordered" evidence="2">
    <location>
        <begin position="1"/>
        <end position="25"/>
    </location>
</feature>
<dbReference type="InterPro" id="IPR001202">
    <property type="entry name" value="WW_dom"/>
</dbReference>
<dbReference type="SMART" id="SM00367">
    <property type="entry name" value="LRR_CC"/>
    <property type="match status" value="15"/>
</dbReference>
<dbReference type="SMART" id="SM00015">
    <property type="entry name" value="IQ"/>
    <property type="match status" value="8"/>
</dbReference>
<dbReference type="InterPro" id="IPR006553">
    <property type="entry name" value="Leu-rich_rpt_Cys-con_subtyp"/>
</dbReference>
<dbReference type="CDD" id="cd00201">
    <property type="entry name" value="WW"/>
    <property type="match status" value="1"/>
</dbReference>
<dbReference type="SMART" id="SM00456">
    <property type="entry name" value="WW"/>
    <property type="match status" value="1"/>
</dbReference>
<feature type="region of interest" description="Disordered" evidence="2">
    <location>
        <begin position="50"/>
        <end position="79"/>
    </location>
</feature>
<dbReference type="GO" id="GO:0008270">
    <property type="term" value="F:zinc ion binding"/>
    <property type="evidence" value="ECO:0007669"/>
    <property type="project" value="UniProtKB-KW"/>
</dbReference>
<dbReference type="Pfam" id="PF00397">
    <property type="entry name" value="WW"/>
    <property type="match status" value="1"/>
</dbReference>
<dbReference type="Proteomes" id="UP001054902">
    <property type="component" value="Unassembled WGS sequence"/>
</dbReference>
<feature type="domain" description="WW" evidence="3">
    <location>
        <begin position="1088"/>
        <end position="1122"/>
    </location>
</feature>
<dbReference type="InterPro" id="IPR000048">
    <property type="entry name" value="IQ_motif_EF-hand-BS"/>
</dbReference>
<dbReference type="InterPro" id="IPR057207">
    <property type="entry name" value="FBXL15_LRR"/>
</dbReference>
<dbReference type="PROSITE" id="PS50020">
    <property type="entry name" value="WW_DOMAIN_2"/>
    <property type="match status" value="1"/>
</dbReference>
<evidence type="ECO:0000313" key="5">
    <source>
        <dbReference type="EMBL" id="GFH59225.1"/>
    </source>
</evidence>
<gene>
    <name evidence="5" type="ORF">CTEN210_15701</name>
</gene>
<dbReference type="PANTHER" id="PTHR13318">
    <property type="entry name" value="PARTNER OF PAIRED, ISOFORM B-RELATED"/>
    <property type="match status" value="1"/>
</dbReference>
<dbReference type="SUPFAM" id="SSF52047">
    <property type="entry name" value="RNI-like"/>
    <property type="match status" value="2"/>
</dbReference>
<dbReference type="GO" id="GO:0019005">
    <property type="term" value="C:SCF ubiquitin ligase complex"/>
    <property type="evidence" value="ECO:0007669"/>
    <property type="project" value="TreeGrafter"/>
</dbReference>
<dbReference type="Gene3D" id="3.80.10.10">
    <property type="entry name" value="Ribonuclease Inhibitor"/>
    <property type="match status" value="3"/>
</dbReference>
<dbReference type="EMBL" id="BLLK01000062">
    <property type="protein sequence ID" value="GFH59225.1"/>
    <property type="molecule type" value="Genomic_DNA"/>
</dbReference>
<dbReference type="Pfam" id="PF25372">
    <property type="entry name" value="DUF7885"/>
    <property type="match status" value="1"/>
</dbReference>
<comment type="caution">
    <text evidence="5">The sequence shown here is derived from an EMBL/GenBank/DDBJ whole genome shotgun (WGS) entry which is preliminary data.</text>
</comment>
<dbReference type="PROSITE" id="PS50096">
    <property type="entry name" value="IQ"/>
    <property type="match status" value="2"/>
</dbReference>
<dbReference type="Gene3D" id="2.20.70.10">
    <property type="match status" value="1"/>
</dbReference>
<evidence type="ECO:0000259" key="3">
    <source>
        <dbReference type="PROSITE" id="PS50020"/>
    </source>
</evidence>
<evidence type="ECO:0000313" key="6">
    <source>
        <dbReference type="Proteomes" id="UP001054902"/>
    </source>
</evidence>
<accession>A0AAD3HD55</accession>
<dbReference type="SUPFAM" id="SSF51045">
    <property type="entry name" value="WW domain"/>
    <property type="match status" value="1"/>
</dbReference>
<keyword evidence="1" id="KW-0863">Zinc-finger</keyword>
<dbReference type="AlphaFoldDB" id="A0AAD3HD55"/>
<feature type="compositionally biased region" description="Polar residues" evidence="2">
    <location>
        <begin position="66"/>
        <end position="78"/>
    </location>
</feature>
<name>A0AAD3HD55_9STRA</name>
<protein>
    <recommendedName>
        <fullName evidence="7">WW domain-containing protein</fullName>
    </recommendedName>
</protein>
<dbReference type="PROSITE" id="PS50119">
    <property type="entry name" value="ZF_BBOX"/>
    <property type="match status" value="1"/>
</dbReference>
<dbReference type="InterPro" id="IPR032675">
    <property type="entry name" value="LRR_dom_sf"/>
</dbReference>
<evidence type="ECO:0000259" key="4">
    <source>
        <dbReference type="PROSITE" id="PS50119"/>
    </source>
</evidence>
<feature type="domain" description="B box-type" evidence="4">
    <location>
        <begin position="1127"/>
        <end position="1173"/>
    </location>
</feature>
<evidence type="ECO:0000256" key="2">
    <source>
        <dbReference type="SAM" id="MobiDB-lite"/>
    </source>
</evidence>
<keyword evidence="1" id="KW-0479">Metal-binding</keyword>
<keyword evidence="1" id="KW-0862">Zinc</keyword>
<reference evidence="5 6" key="1">
    <citation type="journal article" date="2021" name="Sci. Rep.">
        <title>The genome of the diatom Chaetoceros tenuissimus carries an ancient integrated fragment of an extant virus.</title>
        <authorList>
            <person name="Hongo Y."/>
            <person name="Kimura K."/>
            <person name="Takaki Y."/>
            <person name="Yoshida Y."/>
            <person name="Baba S."/>
            <person name="Kobayashi G."/>
            <person name="Nagasaki K."/>
            <person name="Hano T."/>
            <person name="Tomaru Y."/>
        </authorList>
    </citation>
    <scope>NUCLEOTIDE SEQUENCE [LARGE SCALE GENOMIC DNA]</scope>
    <source>
        <strain evidence="5 6">NIES-3715</strain>
    </source>
</reference>
<dbReference type="GO" id="GO:0031146">
    <property type="term" value="P:SCF-dependent proteasomal ubiquitin-dependent protein catabolic process"/>
    <property type="evidence" value="ECO:0007669"/>
    <property type="project" value="TreeGrafter"/>
</dbReference>
<dbReference type="PROSITE" id="PS01159">
    <property type="entry name" value="WW_DOMAIN_1"/>
    <property type="match status" value="1"/>
</dbReference>
<proteinExistence type="predicted"/>
<dbReference type="InterPro" id="IPR000315">
    <property type="entry name" value="Znf_B-box"/>
</dbReference>
<evidence type="ECO:0008006" key="7">
    <source>
        <dbReference type="Google" id="ProtNLM"/>
    </source>
</evidence>
<organism evidence="5 6">
    <name type="scientific">Chaetoceros tenuissimus</name>
    <dbReference type="NCBI Taxonomy" id="426638"/>
    <lineage>
        <taxon>Eukaryota</taxon>
        <taxon>Sar</taxon>
        <taxon>Stramenopiles</taxon>
        <taxon>Ochrophyta</taxon>
        <taxon>Bacillariophyta</taxon>
        <taxon>Coscinodiscophyceae</taxon>
        <taxon>Chaetocerotophycidae</taxon>
        <taxon>Chaetocerotales</taxon>
        <taxon>Chaetocerotaceae</taxon>
        <taxon>Chaetoceros</taxon>
    </lineage>
</organism>
<dbReference type="InterPro" id="IPR036020">
    <property type="entry name" value="WW_dom_sf"/>
</dbReference>